<proteinExistence type="predicted"/>
<feature type="domain" description="HTTM-like" evidence="6">
    <location>
        <begin position="76"/>
        <end position="348"/>
    </location>
</feature>
<protein>
    <recommendedName>
        <fullName evidence="6">HTTM-like domain-containing protein</fullName>
    </recommendedName>
</protein>
<dbReference type="SMART" id="SM00752">
    <property type="entry name" value="HTTM"/>
    <property type="match status" value="1"/>
</dbReference>
<dbReference type="InterPro" id="IPR052964">
    <property type="entry name" value="Sporulation_signal_mat"/>
</dbReference>
<name>A0A7G6YFW5_9MICO</name>
<dbReference type="KEGG" id="lse:F1C12_21235"/>
<evidence type="ECO:0000256" key="4">
    <source>
        <dbReference type="ARBA" id="ARBA00023136"/>
    </source>
</evidence>
<evidence type="ECO:0000256" key="5">
    <source>
        <dbReference type="SAM" id="Phobius"/>
    </source>
</evidence>
<evidence type="ECO:0000256" key="2">
    <source>
        <dbReference type="ARBA" id="ARBA00022692"/>
    </source>
</evidence>
<dbReference type="Proteomes" id="UP000515511">
    <property type="component" value="Chromosome"/>
</dbReference>
<keyword evidence="4 5" id="KW-0472">Membrane</keyword>
<feature type="transmembrane region" description="Helical" evidence="5">
    <location>
        <begin position="185"/>
        <end position="207"/>
    </location>
</feature>
<dbReference type="AlphaFoldDB" id="A0A7G6YFW5"/>
<evidence type="ECO:0000256" key="3">
    <source>
        <dbReference type="ARBA" id="ARBA00022989"/>
    </source>
</evidence>
<gene>
    <name evidence="7" type="ORF">F1C12_21235</name>
</gene>
<reference evidence="8" key="1">
    <citation type="submission" date="2019-09" db="EMBL/GenBank/DDBJ databases">
        <title>Antimicrobial potential of Antarctic Bacteria.</title>
        <authorList>
            <person name="Benaud N."/>
            <person name="Edwards R.J."/>
            <person name="Ferrari B.C."/>
        </authorList>
    </citation>
    <scope>NUCLEOTIDE SEQUENCE [LARGE SCALE GENOMIC DNA]</scope>
    <source>
        <strain evidence="8">INR9</strain>
    </source>
</reference>
<dbReference type="EMBL" id="CP043641">
    <property type="protein sequence ID" value="QNE37380.1"/>
    <property type="molecule type" value="Genomic_DNA"/>
</dbReference>
<dbReference type="InterPro" id="IPR011020">
    <property type="entry name" value="HTTM-like"/>
</dbReference>
<dbReference type="PANTHER" id="PTHR39535:SF2">
    <property type="entry name" value="HTTM DOMAIN-CONTAINING PROTEIN"/>
    <property type="match status" value="1"/>
</dbReference>
<keyword evidence="2 5" id="KW-0812">Transmembrane</keyword>
<dbReference type="NCBIfam" id="TIGR04033">
    <property type="entry name" value="export_SdpB"/>
    <property type="match status" value="1"/>
</dbReference>
<dbReference type="GO" id="GO:0012505">
    <property type="term" value="C:endomembrane system"/>
    <property type="evidence" value="ECO:0007669"/>
    <property type="project" value="UniProtKB-SubCell"/>
</dbReference>
<evidence type="ECO:0000313" key="8">
    <source>
        <dbReference type="Proteomes" id="UP000515511"/>
    </source>
</evidence>
<feature type="transmembrane region" description="Helical" evidence="5">
    <location>
        <begin position="282"/>
        <end position="305"/>
    </location>
</feature>
<comment type="subcellular location">
    <subcellularLocation>
        <location evidence="1">Endomembrane system</location>
        <topology evidence="1">Multi-pass membrane protein</topology>
    </subcellularLocation>
</comment>
<feature type="transmembrane region" description="Helical" evidence="5">
    <location>
        <begin position="311"/>
        <end position="344"/>
    </location>
</feature>
<feature type="transmembrane region" description="Helical" evidence="5">
    <location>
        <begin position="219"/>
        <end position="237"/>
    </location>
</feature>
<dbReference type="PANTHER" id="PTHR39535">
    <property type="entry name" value="SPORULATION-DELAYING PROTEIN SDPB"/>
    <property type="match status" value="1"/>
</dbReference>
<evidence type="ECO:0000259" key="6">
    <source>
        <dbReference type="SMART" id="SM00752"/>
    </source>
</evidence>
<evidence type="ECO:0000313" key="7">
    <source>
        <dbReference type="EMBL" id="QNE37380.1"/>
    </source>
</evidence>
<evidence type="ECO:0000256" key="1">
    <source>
        <dbReference type="ARBA" id="ARBA00004127"/>
    </source>
</evidence>
<sequence length="370" mass="40043">MPARRFGIETSARRRADPPQNSVWFGRDCERKVHTVRVSRVCPARSHDRFIRKIGCSLSLSAAHRDRRRLRHALETFDIRRVTFSVFRAGFALAQILYLAFTPYDALMQTVLGTGSTPDCDGLRGISALCVGGDAVPDGTRIIVISALLLLVVVGFLPRVMSVVHAWIAVSLSIGIALPDGGDSLAAIATIILVFVAFSDNRLWAWARRTEPLGPTARGVGFAGVVALRLQVAIVYLNSAFAKFGVEDWANGSAEYYVSRSYMFGASGLIGDALHSVTSNPLLLAAITWGVLLCEIAIGICILLGTTGRRVAFVLALLLHAGIILTIGLWSFGMIMISFVGIAAMPTSRRDKFFNAPSWVGPGRQRIGAM</sequence>
<organism evidence="7 8">
    <name type="scientific">Leifsonia shinshuensis</name>
    <dbReference type="NCBI Taxonomy" id="150026"/>
    <lineage>
        <taxon>Bacteria</taxon>
        <taxon>Bacillati</taxon>
        <taxon>Actinomycetota</taxon>
        <taxon>Actinomycetes</taxon>
        <taxon>Micrococcales</taxon>
        <taxon>Microbacteriaceae</taxon>
        <taxon>Leifsonia</taxon>
    </lineage>
</organism>
<accession>A0A7G6YFW5</accession>
<keyword evidence="3 5" id="KW-1133">Transmembrane helix</keyword>
<dbReference type="InterPro" id="IPR023894">
    <property type="entry name" value="Sporulation_SdpB"/>
</dbReference>